<evidence type="ECO:0008006" key="3">
    <source>
        <dbReference type="Google" id="ProtNLM"/>
    </source>
</evidence>
<sequence>MEYGIMYSKVPDLTLCGFTDSDWASSLDDRKSVSASVFTLGSGVITWSSKKQPMTALSSTEAEYVAATSAACQAIWLRRLLAEVNQEQVGATEIFCDNVAAISMSKNPAFHSRTKHIDIRHHFIRDLVAEGKITLEYCSTHEQVADILTKSLSKEKFCYFRSMMGVRKFELREGVEY</sequence>
<evidence type="ECO:0000313" key="1">
    <source>
        <dbReference type="EMBL" id="WOG83036.1"/>
    </source>
</evidence>
<dbReference type="PANTHER" id="PTHR11439:SF463">
    <property type="entry name" value="REVERSE TRANSCRIPTASE TY1_COPIA-TYPE DOMAIN-CONTAINING PROTEIN"/>
    <property type="match status" value="1"/>
</dbReference>
<dbReference type="Proteomes" id="UP000077755">
    <property type="component" value="Chromosome 1"/>
</dbReference>
<reference evidence="1" key="2">
    <citation type="submission" date="2022-03" db="EMBL/GenBank/DDBJ databases">
        <title>Draft title - Genomic analysis of global carrot germplasm unveils the trajectory of domestication and the origin of high carotenoid orange carrot.</title>
        <authorList>
            <person name="Iorizzo M."/>
            <person name="Ellison S."/>
            <person name="Senalik D."/>
            <person name="Macko-Podgorni A."/>
            <person name="Grzebelus D."/>
            <person name="Bostan H."/>
            <person name="Rolling W."/>
            <person name="Curaba J."/>
            <person name="Simon P."/>
        </authorList>
    </citation>
    <scope>NUCLEOTIDE SEQUENCE</scope>
    <source>
        <tissue evidence="1">Leaf</tissue>
    </source>
</reference>
<name>A0AAF0W6I0_DAUCS</name>
<accession>A0AAF0W6I0</accession>
<protein>
    <recommendedName>
        <fullName evidence="3">Reverse transcriptase Ty1/copia-type domain-containing protein</fullName>
    </recommendedName>
</protein>
<dbReference type="AlphaFoldDB" id="A0AAF0W6I0"/>
<dbReference type="PANTHER" id="PTHR11439">
    <property type="entry name" value="GAG-POL-RELATED RETROTRANSPOSON"/>
    <property type="match status" value="1"/>
</dbReference>
<keyword evidence="2" id="KW-1185">Reference proteome</keyword>
<dbReference type="EMBL" id="CP093343">
    <property type="protein sequence ID" value="WOG83036.1"/>
    <property type="molecule type" value="Genomic_DNA"/>
</dbReference>
<organism evidence="1 2">
    <name type="scientific">Daucus carota subsp. sativus</name>
    <name type="common">Carrot</name>
    <dbReference type="NCBI Taxonomy" id="79200"/>
    <lineage>
        <taxon>Eukaryota</taxon>
        <taxon>Viridiplantae</taxon>
        <taxon>Streptophyta</taxon>
        <taxon>Embryophyta</taxon>
        <taxon>Tracheophyta</taxon>
        <taxon>Spermatophyta</taxon>
        <taxon>Magnoliopsida</taxon>
        <taxon>eudicotyledons</taxon>
        <taxon>Gunneridae</taxon>
        <taxon>Pentapetalae</taxon>
        <taxon>asterids</taxon>
        <taxon>campanulids</taxon>
        <taxon>Apiales</taxon>
        <taxon>Apiaceae</taxon>
        <taxon>Apioideae</taxon>
        <taxon>Scandiceae</taxon>
        <taxon>Daucinae</taxon>
        <taxon>Daucus</taxon>
        <taxon>Daucus sect. Daucus</taxon>
    </lineage>
</organism>
<dbReference type="CDD" id="cd09272">
    <property type="entry name" value="RNase_HI_RT_Ty1"/>
    <property type="match status" value="1"/>
</dbReference>
<gene>
    <name evidence="1" type="ORF">DCAR_0102210</name>
</gene>
<reference evidence="1" key="1">
    <citation type="journal article" date="2016" name="Nat. Genet.">
        <title>A high-quality carrot genome assembly provides new insights into carotenoid accumulation and asterid genome evolution.</title>
        <authorList>
            <person name="Iorizzo M."/>
            <person name="Ellison S."/>
            <person name="Senalik D."/>
            <person name="Zeng P."/>
            <person name="Satapoomin P."/>
            <person name="Huang J."/>
            <person name="Bowman M."/>
            <person name="Iovene M."/>
            <person name="Sanseverino W."/>
            <person name="Cavagnaro P."/>
            <person name="Yildiz M."/>
            <person name="Macko-Podgorni A."/>
            <person name="Moranska E."/>
            <person name="Grzebelus E."/>
            <person name="Grzebelus D."/>
            <person name="Ashrafi H."/>
            <person name="Zheng Z."/>
            <person name="Cheng S."/>
            <person name="Spooner D."/>
            <person name="Van Deynze A."/>
            <person name="Simon P."/>
        </authorList>
    </citation>
    <scope>NUCLEOTIDE SEQUENCE</scope>
    <source>
        <tissue evidence="1">Leaf</tissue>
    </source>
</reference>
<evidence type="ECO:0000313" key="2">
    <source>
        <dbReference type="Proteomes" id="UP000077755"/>
    </source>
</evidence>
<proteinExistence type="predicted"/>